<dbReference type="Pfam" id="PF10315">
    <property type="entry name" value="Aim19"/>
    <property type="match status" value="1"/>
</dbReference>
<keyword evidence="2" id="KW-1185">Reference proteome</keyword>
<proteinExistence type="predicted"/>
<organism evidence="1 2">
    <name type="scientific">Modicella reniformis</name>
    <dbReference type="NCBI Taxonomy" id="1440133"/>
    <lineage>
        <taxon>Eukaryota</taxon>
        <taxon>Fungi</taxon>
        <taxon>Fungi incertae sedis</taxon>
        <taxon>Mucoromycota</taxon>
        <taxon>Mortierellomycotina</taxon>
        <taxon>Mortierellomycetes</taxon>
        <taxon>Mortierellales</taxon>
        <taxon>Mortierellaceae</taxon>
        <taxon>Modicella</taxon>
    </lineage>
</organism>
<protein>
    <submittedName>
        <fullName evidence="1">Uncharacterized protein</fullName>
    </submittedName>
</protein>
<evidence type="ECO:0000313" key="1">
    <source>
        <dbReference type="EMBL" id="KAF9994507.1"/>
    </source>
</evidence>
<dbReference type="Proteomes" id="UP000749646">
    <property type="component" value="Unassembled WGS sequence"/>
</dbReference>
<gene>
    <name evidence="1" type="ORF">BGZ65_009861</name>
</gene>
<evidence type="ECO:0000313" key="2">
    <source>
        <dbReference type="Proteomes" id="UP000749646"/>
    </source>
</evidence>
<sequence length="94" mass="10147">AASVPFASKVGSGFPHFGVMMAVSTVWAGSGYMKYAKDPENGSGTTTAWCLMYSFLYLRNNIRRPRPMPSLVAAGVLTNLVISGRKIIEVEFGL</sequence>
<reference evidence="1" key="1">
    <citation type="journal article" date="2020" name="Fungal Divers.">
        <title>Resolving the Mortierellaceae phylogeny through synthesis of multi-gene phylogenetics and phylogenomics.</title>
        <authorList>
            <person name="Vandepol N."/>
            <person name="Liber J."/>
            <person name="Desiro A."/>
            <person name="Na H."/>
            <person name="Kennedy M."/>
            <person name="Barry K."/>
            <person name="Grigoriev I.V."/>
            <person name="Miller A.N."/>
            <person name="O'Donnell K."/>
            <person name="Stajich J.E."/>
            <person name="Bonito G."/>
        </authorList>
    </citation>
    <scope>NUCLEOTIDE SEQUENCE</scope>
    <source>
        <strain evidence="1">MES-2147</strain>
    </source>
</reference>
<comment type="caution">
    <text evidence="1">The sequence shown here is derived from an EMBL/GenBank/DDBJ whole genome shotgun (WGS) entry which is preliminary data.</text>
</comment>
<dbReference type="OrthoDB" id="5554402at2759"/>
<name>A0A9P6ME59_9FUNG</name>
<feature type="non-terminal residue" evidence="1">
    <location>
        <position position="1"/>
    </location>
</feature>
<dbReference type="InterPro" id="IPR019419">
    <property type="entry name" value="AIM19"/>
</dbReference>
<dbReference type="EMBL" id="JAAAHW010001553">
    <property type="protein sequence ID" value="KAF9994507.1"/>
    <property type="molecule type" value="Genomic_DNA"/>
</dbReference>
<accession>A0A9P6ME59</accession>
<dbReference type="AlphaFoldDB" id="A0A9P6ME59"/>